<proteinExistence type="inferred from homology"/>
<dbReference type="SUPFAM" id="SSF52402">
    <property type="entry name" value="Adenine nucleotide alpha hydrolases-like"/>
    <property type="match status" value="1"/>
</dbReference>
<dbReference type="Pfam" id="PF01171">
    <property type="entry name" value="ATP_bind_3"/>
    <property type="match status" value="1"/>
</dbReference>
<reference evidence="10 11" key="1">
    <citation type="journal article" date="2019" name="Int. J. Syst. Evol. Microbiol.">
        <title>The Global Catalogue of Microorganisms (GCM) 10K type strain sequencing project: providing services to taxonomists for standard genome sequencing and annotation.</title>
        <authorList>
            <consortium name="The Broad Institute Genomics Platform"/>
            <consortium name="The Broad Institute Genome Sequencing Center for Infectious Disease"/>
            <person name="Wu L."/>
            <person name="Ma J."/>
        </authorList>
    </citation>
    <scope>NUCLEOTIDE SEQUENCE [LARGE SCALE GENOMIC DNA]</scope>
    <source>
        <strain evidence="10 11">JCM 15134</strain>
    </source>
</reference>
<comment type="catalytic activity">
    <reaction evidence="7 8">
        <text>cytidine(34) in tRNA(Ile2) + L-lysine + ATP = lysidine(34) in tRNA(Ile2) + AMP + diphosphate + H(+)</text>
        <dbReference type="Rhea" id="RHEA:43744"/>
        <dbReference type="Rhea" id="RHEA-COMP:10625"/>
        <dbReference type="Rhea" id="RHEA-COMP:10670"/>
        <dbReference type="ChEBI" id="CHEBI:15378"/>
        <dbReference type="ChEBI" id="CHEBI:30616"/>
        <dbReference type="ChEBI" id="CHEBI:32551"/>
        <dbReference type="ChEBI" id="CHEBI:33019"/>
        <dbReference type="ChEBI" id="CHEBI:82748"/>
        <dbReference type="ChEBI" id="CHEBI:83665"/>
        <dbReference type="ChEBI" id="CHEBI:456215"/>
        <dbReference type="EC" id="6.3.4.19"/>
    </reaction>
</comment>
<dbReference type="Gene3D" id="3.40.50.620">
    <property type="entry name" value="HUPs"/>
    <property type="match status" value="1"/>
</dbReference>
<dbReference type="PANTHER" id="PTHR43033">
    <property type="entry name" value="TRNA(ILE)-LYSIDINE SYNTHASE-RELATED"/>
    <property type="match status" value="1"/>
</dbReference>
<keyword evidence="3 8" id="KW-0436">Ligase</keyword>
<evidence type="ECO:0000259" key="9">
    <source>
        <dbReference type="SMART" id="SM00977"/>
    </source>
</evidence>
<dbReference type="NCBIfam" id="TIGR02432">
    <property type="entry name" value="lysidine_TilS_N"/>
    <property type="match status" value="1"/>
</dbReference>
<gene>
    <name evidence="8 10" type="primary">tilS</name>
    <name evidence="10" type="ORF">GCM10009104_24250</name>
</gene>
<dbReference type="EMBL" id="BAAAET010000003">
    <property type="protein sequence ID" value="GAA0695615.1"/>
    <property type="molecule type" value="Genomic_DNA"/>
</dbReference>
<accession>A0ABN1I7U2</accession>
<organism evidence="10 11">
    <name type="scientific">Marinobacterium maritimum</name>
    <dbReference type="NCBI Taxonomy" id="500162"/>
    <lineage>
        <taxon>Bacteria</taxon>
        <taxon>Pseudomonadati</taxon>
        <taxon>Pseudomonadota</taxon>
        <taxon>Gammaproteobacteria</taxon>
        <taxon>Oceanospirillales</taxon>
        <taxon>Oceanospirillaceae</taxon>
        <taxon>Marinobacterium</taxon>
    </lineage>
</organism>
<dbReference type="InterPro" id="IPR012795">
    <property type="entry name" value="tRNA_Ile_lys_synt_N"/>
</dbReference>
<name>A0ABN1I7U2_9GAMM</name>
<sequence>MHIDHQLQAASADWAEHCRQHCQRLRVPLTCLQVIPGSASEASARNARYAAFEKFLEPGDCLLLAQHADDQAETLLLRLLRGSGVAGLAAMPVRRALGRARLLRPLLDQSREQLERVAAELELVPVQDPTNAQDHYDRNWLRLHILPRLKQHWPALLQRCRDTASVMRDADEMLQERALDDLAQCRLPNAGLSVMRIQDLSAARQRNLMHFWIARQTGQRLSRQRLQNLLSTLLSPRADAEPVERFGGQQLRRYRDGLYLLPDPLPENLAGCTPVIAGQPLSLPCGELTWQRSAQGFPDGMTLTLGYRQGGERLRPLGRGGSVRLKQLLQEAGVPPWLRPLQPILWSDDHLLAVPGICLCEYPWVENGWMPQWSGFGLS</sequence>
<comment type="caution">
    <text evidence="8">Lacks conserved residue(s) required for the propagation of feature annotation.</text>
</comment>
<dbReference type="Gene3D" id="1.20.59.20">
    <property type="match status" value="1"/>
</dbReference>
<dbReference type="InterPro" id="IPR011063">
    <property type="entry name" value="TilS/TtcA_N"/>
</dbReference>
<evidence type="ECO:0000256" key="5">
    <source>
        <dbReference type="ARBA" id="ARBA00022741"/>
    </source>
</evidence>
<keyword evidence="5" id="KW-0547">Nucleotide-binding</keyword>
<dbReference type="NCBIfam" id="TIGR02433">
    <property type="entry name" value="lysidine_TilS_C"/>
    <property type="match status" value="1"/>
</dbReference>
<comment type="caution">
    <text evidence="10">The sequence shown here is derived from an EMBL/GenBank/DDBJ whole genome shotgun (WGS) entry which is preliminary data.</text>
</comment>
<keyword evidence="4 8" id="KW-0819">tRNA processing</keyword>
<keyword evidence="11" id="KW-1185">Reference proteome</keyword>
<dbReference type="SUPFAM" id="SSF82829">
    <property type="entry name" value="MesJ substrate recognition domain-like"/>
    <property type="match status" value="1"/>
</dbReference>
<dbReference type="PANTHER" id="PTHR43033:SF1">
    <property type="entry name" value="TRNA(ILE)-LYSIDINE SYNTHASE-RELATED"/>
    <property type="match status" value="1"/>
</dbReference>
<keyword evidence="6" id="KW-0067">ATP-binding</keyword>
<dbReference type="Proteomes" id="UP001499915">
    <property type="component" value="Unassembled WGS sequence"/>
</dbReference>
<evidence type="ECO:0000313" key="11">
    <source>
        <dbReference type="Proteomes" id="UP001499915"/>
    </source>
</evidence>
<evidence type="ECO:0000256" key="3">
    <source>
        <dbReference type="ARBA" id="ARBA00022598"/>
    </source>
</evidence>
<dbReference type="SMART" id="SM00977">
    <property type="entry name" value="TilS_C"/>
    <property type="match status" value="1"/>
</dbReference>
<dbReference type="InterPro" id="IPR012094">
    <property type="entry name" value="tRNA_Ile_lys_synt"/>
</dbReference>
<evidence type="ECO:0000313" key="10">
    <source>
        <dbReference type="EMBL" id="GAA0695615.1"/>
    </source>
</evidence>
<evidence type="ECO:0000256" key="2">
    <source>
        <dbReference type="ARBA" id="ARBA00022490"/>
    </source>
</evidence>
<evidence type="ECO:0000256" key="8">
    <source>
        <dbReference type="HAMAP-Rule" id="MF_01161"/>
    </source>
</evidence>
<protein>
    <recommendedName>
        <fullName evidence="8">tRNA(Ile)-lysidine synthase</fullName>
        <ecNumber evidence="8">6.3.4.19</ecNumber>
    </recommendedName>
    <alternativeName>
        <fullName evidence="8">tRNA(Ile)-2-lysyl-cytidine synthase</fullName>
    </alternativeName>
    <alternativeName>
        <fullName evidence="8">tRNA(Ile)-lysidine synthetase</fullName>
    </alternativeName>
</protein>
<evidence type="ECO:0000256" key="7">
    <source>
        <dbReference type="ARBA" id="ARBA00048539"/>
    </source>
</evidence>
<comment type="function">
    <text evidence="8">Ligates lysine onto the cytidine present at position 34 of the AUA codon-specific tRNA(Ile) that contains the anticodon CAU, in an ATP-dependent manner. Cytidine is converted to lysidine, thus changing the amino acid specificity of the tRNA from methionine to isoleucine.</text>
</comment>
<dbReference type="Pfam" id="PF09179">
    <property type="entry name" value="TilS"/>
    <property type="match status" value="1"/>
</dbReference>
<comment type="subcellular location">
    <subcellularLocation>
        <location evidence="1 8">Cytoplasm</location>
    </subcellularLocation>
</comment>
<dbReference type="Pfam" id="PF11734">
    <property type="entry name" value="TilS_C"/>
    <property type="match status" value="1"/>
</dbReference>
<dbReference type="CDD" id="cd01992">
    <property type="entry name" value="TilS_N"/>
    <property type="match status" value="1"/>
</dbReference>
<evidence type="ECO:0000256" key="6">
    <source>
        <dbReference type="ARBA" id="ARBA00022840"/>
    </source>
</evidence>
<evidence type="ECO:0000256" key="4">
    <source>
        <dbReference type="ARBA" id="ARBA00022694"/>
    </source>
</evidence>
<feature type="domain" description="Lysidine-tRNA(Ile) synthetase C-terminal" evidence="9">
    <location>
        <begin position="303"/>
        <end position="373"/>
    </location>
</feature>
<dbReference type="InterPro" id="IPR012796">
    <property type="entry name" value="Lysidine-tRNA-synth_C"/>
</dbReference>
<comment type="similarity">
    <text evidence="8">Belongs to the tRNA(Ile)-lysidine synthase family.</text>
</comment>
<dbReference type="HAMAP" id="MF_01161">
    <property type="entry name" value="tRNA_Ile_lys_synt"/>
    <property type="match status" value="1"/>
</dbReference>
<evidence type="ECO:0000256" key="1">
    <source>
        <dbReference type="ARBA" id="ARBA00004496"/>
    </source>
</evidence>
<keyword evidence="2 8" id="KW-0963">Cytoplasm</keyword>
<dbReference type="EC" id="6.3.4.19" evidence="8"/>
<dbReference type="InterPro" id="IPR014729">
    <property type="entry name" value="Rossmann-like_a/b/a_fold"/>
</dbReference>
<dbReference type="InterPro" id="IPR015262">
    <property type="entry name" value="tRNA_Ile_lys_synt_subst-bd"/>
</dbReference>
<dbReference type="SUPFAM" id="SSF56037">
    <property type="entry name" value="PheT/TilS domain"/>
    <property type="match status" value="1"/>
</dbReference>